<feature type="signal peptide" evidence="1">
    <location>
        <begin position="1"/>
        <end position="28"/>
    </location>
</feature>
<proteinExistence type="predicted"/>
<protein>
    <recommendedName>
        <fullName evidence="4">Bowman-Birk serine protease inhibitors family domain-containing protein</fullName>
    </recommendedName>
</protein>
<dbReference type="AlphaFoldDB" id="A0ABC8ZDY7"/>
<name>A0ABC8ZDY7_9POAL</name>
<accession>A0ABC8ZDY7</accession>
<keyword evidence="1" id="KW-0732">Signal</keyword>
<evidence type="ECO:0008006" key="4">
    <source>
        <dbReference type="Google" id="ProtNLM"/>
    </source>
</evidence>
<evidence type="ECO:0000313" key="2">
    <source>
        <dbReference type="EMBL" id="CAL4959484.1"/>
    </source>
</evidence>
<evidence type="ECO:0000313" key="3">
    <source>
        <dbReference type="Proteomes" id="UP001497457"/>
    </source>
</evidence>
<reference evidence="2" key="1">
    <citation type="submission" date="2024-10" db="EMBL/GenBank/DDBJ databases">
        <authorList>
            <person name="Ryan C."/>
        </authorList>
    </citation>
    <scope>NUCLEOTIDE SEQUENCE [LARGE SCALE GENOMIC DNA]</scope>
</reference>
<feature type="chain" id="PRO_5044768322" description="Bowman-Birk serine protease inhibitors family domain-containing protein" evidence="1">
    <location>
        <begin position="29"/>
        <end position="105"/>
    </location>
</feature>
<sequence>MRSRSCRGPVHVLAIFFFVVLLVSPAQSGHRWLLEVGSTSADDATAVNSTALDEGKVELIFCVLRLCPTNDACYCCMTKKPFFCYGTWDECKAKCNSCNPKCPPP</sequence>
<dbReference type="Proteomes" id="UP001497457">
    <property type="component" value="Chromosome 19rd"/>
</dbReference>
<keyword evidence="3" id="KW-1185">Reference proteome</keyword>
<organism evidence="2 3">
    <name type="scientific">Urochloa decumbens</name>
    <dbReference type="NCBI Taxonomy" id="240449"/>
    <lineage>
        <taxon>Eukaryota</taxon>
        <taxon>Viridiplantae</taxon>
        <taxon>Streptophyta</taxon>
        <taxon>Embryophyta</taxon>
        <taxon>Tracheophyta</taxon>
        <taxon>Spermatophyta</taxon>
        <taxon>Magnoliopsida</taxon>
        <taxon>Liliopsida</taxon>
        <taxon>Poales</taxon>
        <taxon>Poaceae</taxon>
        <taxon>PACMAD clade</taxon>
        <taxon>Panicoideae</taxon>
        <taxon>Panicodae</taxon>
        <taxon>Paniceae</taxon>
        <taxon>Melinidinae</taxon>
        <taxon>Urochloa</taxon>
    </lineage>
</organism>
<evidence type="ECO:0000256" key="1">
    <source>
        <dbReference type="SAM" id="SignalP"/>
    </source>
</evidence>
<gene>
    <name evidence="2" type="ORF">URODEC1_LOCUS43813</name>
</gene>
<dbReference type="EMBL" id="OZ075129">
    <property type="protein sequence ID" value="CAL4959484.1"/>
    <property type="molecule type" value="Genomic_DNA"/>
</dbReference>